<comment type="caution">
    <text evidence="2">The sequence shown here is derived from an EMBL/GenBank/DDBJ whole genome shotgun (WGS) entry which is preliminary data.</text>
</comment>
<reference evidence="2 3" key="1">
    <citation type="journal article" date="2016" name="Nat. Commun.">
        <title>Thousands of microbial genomes shed light on interconnected biogeochemical processes in an aquifer system.</title>
        <authorList>
            <person name="Anantharaman K."/>
            <person name="Brown C.T."/>
            <person name="Hug L.A."/>
            <person name="Sharon I."/>
            <person name="Castelle C.J."/>
            <person name="Probst A.J."/>
            <person name="Thomas B.C."/>
            <person name="Singh A."/>
            <person name="Wilkins M.J."/>
            <person name="Karaoz U."/>
            <person name="Brodie E.L."/>
            <person name="Williams K.H."/>
            <person name="Hubbard S.S."/>
            <person name="Banfield J.F."/>
        </authorList>
    </citation>
    <scope>NUCLEOTIDE SEQUENCE [LARGE SCALE GENOMIC DNA]</scope>
</reference>
<sequence>MFDFNYIEWFKSFPPEMATAIIAMIPIAELRASLPIALVVYKLPLASAFFWSIFGNMLPVVFLVWLIGPVANFLIKRSKLAERFFEWWFKRVKEKFKQKSLKYGVQLALVLFVAIPLPLTGAWSGAVASFLFGIPPRRSLLLIFCGVVMAGIAVTLLTQTGIMMLD</sequence>
<dbReference type="Proteomes" id="UP000177407">
    <property type="component" value="Unassembled WGS sequence"/>
</dbReference>
<evidence type="ECO:0000313" key="2">
    <source>
        <dbReference type="EMBL" id="OGF20587.1"/>
    </source>
</evidence>
<dbReference type="AlphaFoldDB" id="A0A1F5S1M6"/>
<feature type="transmembrane region" description="Helical" evidence="1">
    <location>
        <begin position="49"/>
        <end position="75"/>
    </location>
</feature>
<dbReference type="InterPro" id="IPR009577">
    <property type="entry name" value="Sm_multidrug_ex"/>
</dbReference>
<evidence type="ECO:0000256" key="1">
    <source>
        <dbReference type="SAM" id="Phobius"/>
    </source>
</evidence>
<proteinExistence type="predicted"/>
<keyword evidence="1" id="KW-1133">Transmembrane helix</keyword>
<feature type="transmembrane region" description="Helical" evidence="1">
    <location>
        <begin position="107"/>
        <end position="134"/>
    </location>
</feature>
<dbReference type="PANTHER" id="PTHR36007:SF2">
    <property type="entry name" value="TRANSPORT PROTEIN-RELATED"/>
    <property type="match status" value="1"/>
</dbReference>
<keyword evidence="1" id="KW-0472">Membrane</keyword>
<feature type="transmembrane region" description="Helical" evidence="1">
    <location>
        <begin position="140"/>
        <end position="165"/>
    </location>
</feature>
<feature type="transmembrane region" description="Helical" evidence="1">
    <location>
        <begin position="21"/>
        <end position="43"/>
    </location>
</feature>
<gene>
    <name evidence="2" type="ORF">A2257_04515</name>
</gene>
<keyword evidence="1" id="KW-0812">Transmembrane</keyword>
<dbReference type="Pfam" id="PF06695">
    <property type="entry name" value="Sm_multidrug_ex"/>
    <property type="match status" value="1"/>
</dbReference>
<accession>A0A1F5S1M6</accession>
<organism evidence="2 3">
    <name type="scientific">Candidatus Falkowbacteria bacterium RIFOXYA2_FULL_38_12</name>
    <dbReference type="NCBI Taxonomy" id="1797993"/>
    <lineage>
        <taxon>Bacteria</taxon>
        <taxon>Candidatus Falkowiibacteriota</taxon>
    </lineage>
</organism>
<dbReference type="PANTHER" id="PTHR36007">
    <property type="entry name" value="TRANSPORT PROTEIN-RELATED"/>
    <property type="match status" value="1"/>
</dbReference>
<protein>
    <recommendedName>
        <fullName evidence="4">Ligand-binding protein SH3</fullName>
    </recommendedName>
</protein>
<evidence type="ECO:0008006" key="4">
    <source>
        <dbReference type="Google" id="ProtNLM"/>
    </source>
</evidence>
<name>A0A1F5S1M6_9BACT</name>
<evidence type="ECO:0000313" key="3">
    <source>
        <dbReference type="Proteomes" id="UP000177407"/>
    </source>
</evidence>
<dbReference type="EMBL" id="MFGA01000023">
    <property type="protein sequence ID" value="OGF20587.1"/>
    <property type="molecule type" value="Genomic_DNA"/>
</dbReference>